<accession>A0A167K8Y1</accession>
<organism evidence="1 2">
    <name type="scientific">Phycomyces blakesleeanus (strain ATCC 8743b / DSM 1359 / FGSC 10004 / NBRC 33097 / NRRL 1555)</name>
    <dbReference type="NCBI Taxonomy" id="763407"/>
    <lineage>
        <taxon>Eukaryota</taxon>
        <taxon>Fungi</taxon>
        <taxon>Fungi incertae sedis</taxon>
        <taxon>Mucoromycota</taxon>
        <taxon>Mucoromycotina</taxon>
        <taxon>Mucoromycetes</taxon>
        <taxon>Mucorales</taxon>
        <taxon>Phycomycetaceae</taxon>
        <taxon>Phycomyces</taxon>
    </lineage>
</organism>
<name>A0A167K8Y1_PHYB8</name>
<keyword evidence="2" id="KW-1185">Reference proteome</keyword>
<dbReference type="GeneID" id="29002992"/>
<sequence length="139" mass="15925">MKINSQDRADSYFIVFDITWPLLLLLPKKSKNRRSFSNVIIAEKSLSNYSNITHDCSRSLTYFTSFKQWIYPHPALRGDFSACSQFIASFPANVRCIFFVGPYTFNTYGLIIESVVPLYTDTITIVLNVSPAKIEIHDL</sequence>
<gene>
    <name evidence="1" type="ORF">PHYBLDRAFT_69376</name>
</gene>
<dbReference type="InParanoid" id="A0A167K8Y1"/>
<evidence type="ECO:0000313" key="2">
    <source>
        <dbReference type="Proteomes" id="UP000077315"/>
    </source>
</evidence>
<dbReference type="RefSeq" id="XP_018285546.1">
    <property type="nucleotide sequence ID" value="XM_018442086.1"/>
</dbReference>
<dbReference type="Proteomes" id="UP000077315">
    <property type="component" value="Unassembled WGS sequence"/>
</dbReference>
<dbReference type="AlphaFoldDB" id="A0A167K8Y1"/>
<protein>
    <submittedName>
        <fullName evidence="1">Uncharacterized protein</fullName>
    </submittedName>
</protein>
<dbReference type="VEuPathDB" id="FungiDB:PHYBLDRAFT_69376"/>
<proteinExistence type="predicted"/>
<dbReference type="EMBL" id="KV440999">
    <property type="protein sequence ID" value="OAD67506.1"/>
    <property type="molecule type" value="Genomic_DNA"/>
</dbReference>
<reference evidence="2" key="1">
    <citation type="submission" date="2015-06" db="EMBL/GenBank/DDBJ databases">
        <title>Expansion of signal transduction pathways in fungi by whole-genome duplication.</title>
        <authorList>
            <consortium name="DOE Joint Genome Institute"/>
            <person name="Corrochano L.M."/>
            <person name="Kuo A."/>
            <person name="Marcet-Houben M."/>
            <person name="Polaino S."/>
            <person name="Salamov A."/>
            <person name="Villalobos J.M."/>
            <person name="Alvarez M.I."/>
            <person name="Avalos J."/>
            <person name="Benito E.P."/>
            <person name="Benoit I."/>
            <person name="Burger G."/>
            <person name="Camino L.P."/>
            <person name="Canovas D."/>
            <person name="Cerda-Olmedo E."/>
            <person name="Cheng J.-F."/>
            <person name="Dominguez A."/>
            <person name="Elias M."/>
            <person name="Eslava A.P."/>
            <person name="Glaser F."/>
            <person name="Grimwood J."/>
            <person name="Gutierrez G."/>
            <person name="Heitman J."/>
            <person name="Henrissat B."/>
            <person name="Iturriaga E.A."/>
            <person name="Lang B.F."/>
            <person name="Lavin J.L."/>
            <person name="Lee S."/>
            <person name="Li W."/>
            <person name="Lindquist E."/>
            <person name="Lopez-Garcia S."/>
            <person name="Luque E.M."/>
            <person name="Marcos A.T."/>
            <person name="Martin J."/>
            <person name="McCluskey K."/>
            <person name="Medina H.R."/>
            <person name="Miralles-Duran A."/>
            <person name="Miyazaki A."/>
            <person name="Munoz-Torres E."/>
            <person name="Oguiza J.A."/>
            <person name="Ohm R."/>
            <person name="Olmedo M."/>
            <person name="Orejas M."/>
            <person name="Ortiz-Castellanos L."/>
            <person name="Pisabarro A.G."/>
            <person name="Rodriguez-Romero J."/>
            <person name="Ruiz-Herrera J."/>
            <person name="Ruiz-Vazquez R."/>
            <person name="Sanz C."/>
            <person name="Schackwitz W."/>
            <person name="Schmutz J."/>
            <person name="Shahriari M."/>
            <person name="Shelest E."/>
            <person name="Silva-Franco F."/>
            <person name="Soanes D."/>
            <person name="Syed K."/>
            <person name="Tagua V.G."/>
            <person name="Talbot N.J."/>
            <person name="Thon M."/>
            <person name="De vries R.P."/>
            <person name="Wiebenga A."/>
            <person name="Yadav J.S."/>
            <person name="Braun E.L."/>
            <person name="Baker S."/>
            <person name="Garre V."/>
            <person name="Horwitz B."/>
            <person name="Torres-Martinez S."/>
            <person name="Idnurm A."/>
            <person name="Herrera-Estrella A."/>
            <person name="Gabaldon T."/>
            <person name="Grigoriev I.V."/>
        </authorList>
    </citation>
    <scope>NUCLEOTIDE SEQUENCE [LARGE SCALE GENOMIC DNA]</scope>
    <source>
        <strain evidence="2">NRRL 1555(-)</strain>
    </source>
</reference>
<evidence type="ECO:0000313" key="1">
    <source>
        <dbReference type="EMBL" id="OAD67506.1"/>
    </source>
</evidence>